<evidence type="ECO:0000313" key="2">
    <source>
        <dbReference type="Proteomes" id="UP000177905"/>
    </source>
</evidence>
<protein>
    <submittedName>
        <fullName evidence="1">Uncharacterized protein</fullName>
    </submittedName>
</protein>
<accession>A0A1F4S7S4</accession>
<evidence type="ECO:0000313" key="1">
    <source>
        <dbReference type="EMBL" id="OGC16472.1"/>
    </source>
</evidence>
<sequence>MGLETPYTEVQDLNTHASSYGIAGTIITPKRTTFNVNKKQRASTSFSFCGAKGFRGFNLKKHSSRLKKSLKAQTALPQLTMPPIPIQTIEIKNDFEATETLLGYYLHLKSNGNALSAFIYNLDIQRYLQLFTDALIHYTKTHQHIFFNKTSTRIDLFLANNLHPIARYASPQNRIAIVNHFRESHQLGYLKTFLQALDPKQYAKQFIENRIEEAFTERFIGTNRSALIILFWSLYFRGDLPRALNMLSNSQISEIHEDLYPIGKAILQEALTEKLRRLDPSRWITLLKELKDLTPITHPD</sequence>
<comment type="caution">
    <text evidence="1">The sequence shown here is derived from an EMBL/GenBank/DDBJ whole genome shotgun (WGS) entry which is preliminary data.</text>
</comment>
<gene>
    <name evidence="1" type="ORF">A2290_02960</name>
</gene>
<dbReference type="EMBL" id="MEUA01000008">
    <property type="protein sequence ID" value="OGC16472.1"/>
    <property type="molecule type" value="Genomic_DNA"/>
</dbReference>
<dbReference type="Proteomes" id="UP000177905">
    <property type="component" value="Unassembled WGS sequence"/>
</dbReference>
<proteinExistence type="predicted"/>
<reference evidence="1 2" key="1">
    <citation type="journal article" date="2016" name="Nat. Commun.">
        <title>Thousands of microbial genomes shed light on interconnected biogeochemical processes in an aquifer system.</title>
        <authorList>
            <person name="Anantharaman K."/>
            <person name="Brown C.T."/>
            <person name="Hug L.A."/>
            <person name="Sharon I."/>
            <person name="Castelle C.J."/>
            <person name="Probst A.J."/>
            <person name="Thomas B.C."/>
            <person name="Singh A."/>
            <person name="Wilkins M.J."/>
            <person name="Karaoz U."/>
            <person name="Brodie E.L."/>
            <person name="Williams K.H."/>
            <person name="Hubbard S.S."/>
            <person name="Banfield J.F."/>
        </authorList>
    </citation>
    <scope>NUCLEOTIDE SEQUENCE [LARGE SCALE GENOMIC DNA]</scope>
</reference>
<organism evidence="1 2">
    <name type="scientific">candidate division WOR-1 bacterium RIFOXYB2_FULL_36_35</name>
    <dbReference type="NCBI Taxonomy" id="1802578"/>
    <lineage>
        <taxon>Bacteria</taxon>
        <taxon>Bacillati</taxon>
        <taxon>Saganbacteria</taxon>
    </lineage>
</organism>
<dbReference type="AlphaFoldDB" id="A0A1F4S7S4"/>
<name>A0A1F4S7S4_UNCSA</name>